<dbReference type="Pfam" id="PF04263">
    <property type="entry name" value="TPK_catalytic"/>
    <property type="match status" value="1"/>
</dbReference>
<gene>
    <name evidence="6" type="ORF">METZ01_LOCUS18985</name>
</gene>
<dbReference type="InterPro" id="IPR007371">
    <property type="entry name" value="TPK_catalytic"/>
</dbReference>
<dbReference type="PANTHER" id="PTHR41299">
    <property type="entry name" value="THIAMINE PYROPHOSPHOKINASE"/>
    <property type="match status" value="1"/>
</dbReference>
<sequence>MSRIEKQKIERPLKKALIICNGNPPPQALLKQLWREADYRVAADGGANLLHVLNLLPDAVVGDFDSLHRDVQKQLPEKILFHVKEQDTNDADKAVRHCLKLGFTEINLLGADGGRQDQFLSSLEILFKYAPRARLIIWTPLERMEFILGTWKETLPPGTTLSLLPLFSGAEGVVSQGLKFELNNHALLPGKSPSGVSNQVLSNPVTVSIKEGQLLLVVQHSTDHT</sequence>
<name>A0A381PGI9_9ZZZZ</name>
<dbReference type="Pfam" id="PF04265">
    <property type="entry name" value="TPK_B1_binding"/>
    <property type="match status" value="1"/>
</dbReference>
<dbReference type="InterPro" id="IPR036371">
    <property type="entry name" value="TPK_B1-bd_sf"/>
</dbReference>
<dbReference type="PANTHER" id="PTHR41299:SF1">
    <property type="entry name" value="THIAMINE PYROPHOSPHOKINASE"/>
    <property type="match status" value="1"/>
</dbReference>
<evidence type="ECO:0000256" key="3">
    <source>
        <dbReference type="ARBA" id="ARBA00022777"/>
    </source>
</evidence>
<dbReference type="CDD" id="cd07995">
    <property type="entry name" value="TPK"/>
    <property type="match status" value="1"/>
</dbReference>
<protein>
    <recommendedName>
        <fullName evidence="5">Thiamin pyrophosphokinase thiamin-binding domain-containing protein</fullName>
    </recommendedName>
</protein>
<dbReference type="GO" id="GO:0004788">
    <property type="term" value="F:thiamine diphosphokinase activity"/>
    <property type="evidence" value="ECO:0007669"/>
    <property type="project" value="InterPro"/>
</dbReference>
<evidence type="ECO:0000259" key="5">
    <source>
        <dbReference type="SMART" id="SM00983"/>
    </source>
</evidence>
<dbReference type="EMBL" id="UINC01000976">
    <property type="protein sequence ID" value="SUZ66131.1"/>
    <property type="molecule type" value="Genomic_DNA"/>
</dbReference>
<evidence type="ECO:0000256" key="4">
    <source>
        <dbReference type="ARBA" id="ARBA00022840"/>
    </source>
</evidence>
<keyword evidence="1" id="KW-0808">Transferase</keyword>
<dbReference type="InterPro" id="IPR053149">
    <property type="entry name" value="TPK"/>
</dbReference>
<dbReference type="InterPro" id="IPR006282">
    <property type="entry name" value="Thi_PPkinase"/>
</dbReference>
<dbReference type="NCBIfam" id="TIGR01378">
    <property type="entry name" value="thi_PPkinase"/>
    <property type="match status" value="1"/>
</dbReference>
<dbReference type="InterPro" id="IPR036759">
    <property type="entry name" value="TPK_catalytic_sf"/>
</dbReference>
<dbReference type="GO" id="GO:0009229">
    <property type="term" value="P:thiamine diphosphate biosynthetic process"/>
    <property type="evidence" value="ECO:0007669"/>
    <property type="project" value="InterPro"/>
</dbReference>
<dbReference type="GO" id="GO:0030975">
    <property type="term" value="F:thiamine binding"/>
    <property type="evidence" value="ECO:0007669"/>
    <property type="project" value="InterPro"/>
</dbReference>
<dbReference type="Gene3D" id="3.40.50.10240">
    <property type="entry name" value="Thiamin pyrophosphokinase, catalytic domain"/>
    <property type="match status" value="1"/>
</dbReference>
<evidence type="ECO:0000313" key="6">
    <source>
        <dbReference type="EMBL" id="SUZ66131.1"/>
    </source>
</evidence>
<keyword evidence="3" id="KW-0418">Kinase</keyword>
<evidence type="ECO:0000256" key="1">
    <source>
        <dbReference type="ARBA" id="ARBA00022679"/>
    </source>
</evidence>
<feature type="domain" description="Thiamin pyrophosphokinase thiamin-binding" evidence="5">
    <location>
        <begin position="149"/>
        <end position="215"/>
    </location>
</feature>
<dbReference type="SMART" id="SM00983">
    <property type="entry name" value="TPK_B1_binding"/>
    <property type="match status" value="1"/>
</dbReference>
<dbReference type="GO" id="GO:0005524">
    <property type="term" value="F:ATP binding"/>
    <property type="evidence" value="ECO:0007669"/>
    <property type="project" value="UniProtKB-KW"/>
</dbReference>
<keyword evidence="4" id="KW-0067">ATP-binding</keyword>
<evidence type="ECO:0000256" key="2">
    <source>
        <dbReference type="ARBA" id="ARBA00022741"/>
    </source>
</evidence>
<reference evidence="6" key="1">
    <citation type="submission" date="2018-05" db="EMBL/GenBank/DDBJ databases">
        <authorList>
            <person name="Lanie J.A."/>
            <person name="Ng W.-L."/>
            <person name="Kazmierczak K.M."/>
            <person name="Andrzejewski T.M."/>
            <person name="Davidsen T.M."/>
            <person name="Wayne K.J."/>
            <person name="Tettelin H."/>
            <person name="Glass J.I."/>
            <person name="Rusch D."/>
            <person name="Podicherti R."/>
            <person name="Tsui H.-C.T."/>
            <person name="Winkler M.E."/>
        </authorList>
    </citation>
    <scope>NUCLEOTIDE SEQUENCE</scope>
</reference>
<dbReference type="GO" id="GO:0006772">
    <property type="term" value="P:thiamine metabolic process"/>
    <property type="evidence" value="ECO:0007669"/>
    <property type="project" value="InterPro"/>
</dbReference>
<accession>A0A381PGI9</accession>
<proteinExistence type="predicted"/>
<keyword evidence="2" id="KW-0547">Nucleotide-binding</keyword>
<dbReference type="InterPro" id="IPR007373">
    <property type="entry name" value="Thiamin_PyroPKinase_B1-bd"/>
</dbReference>
<organism evidence="6">
    <name type="scientific">marine metagenome</name>
    <dbReference type="NCBI Taxonomy" id="408172"/>
    <lineage>
        <taxon>unclassified sequences</taxon>
        <taxon>metagenomes</taxon>
        <taxon>ecological metagenomes</taxon>
    </lineage>
</organism>
<dbReference type="AlphaFoldDB" id="A0A381PGI9"/>
<dbReference type="SUPFAM" id="SSF63862">
    <property type="entry name" value="Thiamin pyrophosphokinase, substrate-binding domain"/>
    <property type="match status" value="1"/>
</dbReference>
<dbReference type="GO" id="GO:0016301">
    <property type="term" value="F:kinase activity"/>
    <property type="evidence" value="ECO:0007669"/>
    <property type="project" value="UniProtKB-KW"/>
</dbReference>
<dbReference type="SUPFAM" id="SSF63999">
    <property type="entry name" value="Thiamin pyrophosphokinase, catalytic domain"/>
    <property type="match status" value="1"/>
</dbReference>